<feature type="transmembrane region" description="Helical" evidence="10">
    <location>
        <begin position="54"/>
        <end position="79"/>
    </location>
</feature>
<feature type="domain" description="G-protein coupled receptors family 1 profile" evidence="11">
    <location>
        <begin position="69"/>
        <end position="347"/>
    </location>
</feature>
<dbReference type="SMART" id="SM01381">
    <property type="entry name" value="7TM_GPCR_Srsx"/>
    <property type="match status" value="1"/>
</dbReference>
<comment type="caution">
    <text evidence="12">The sequence shown here is derived from an EMBL/GenBank/DDBJ whole genome shotgun (WGS) entry which is preliminary data.</text>
</comment>
<evidence type="ECO:0000256" key="9">
    <source>
        <dbReference type="RuleBase" id="RU000688"/>
    </source>
</evidence>
<proteinExistence type="inferred from homology"/>
<gene>
    <name evidence="12" type="ORF">BV898_17456</name>
</gene>
<evidence type="ECO:0000256" key="3">
    <source>
        <dbReference type="ARBA" id="ARBA00022692"/>
    </source>
</evidence>
<comment type="subcellular location">
    <subcellularLocation>
        <location evidence="1">Cell membrane</location>
        <topology evidence="1">Multi-pass membrane protein</topology>
    </subcellularLocation>
</comment>
<dbReference type="InterPro" id="IPR000276">
    <property type="entry name" value="GPCR_Rhodpsn"/>
</dbReference>
<evidence type="ECO:0000256" key="4">
    <source>
        <dbReference type="ARBA" id="ARBA00022989"/>
    </source>
</evidence>
<evidence type="ECO:0000313" key="12">
    <source>
        <dbReference type="EMBL" id="OWA53019.1"/>
    </source>
</evidence>
<dbReference type="PROSITE" id="PS00237">
    <property type="entry name" value="G_PROTEIN_RECEP_F1_1"/>
    <property type="match status" value="1"/>
</dbReference>
<keyword evidence="4 10" id="KW-1133">Transmembrane helix</keyword>
<keyword evidence="6 10" id="KW-0472">Membrane</keyword>
<evidence type="ECO:0000313" key="13">
    <source>
        <dbReference type="Proteomes" id="UP000192578"/>
    </source>
</evidence>
<keyword evidence="3 9" id="KW-0812">Transmembrane</keyword>
<dbReference type="AlphaFoldDB" id="A0A9X6NNM4"/>
<keyword evidence="2" id="KW-1003">Cell membrane</keyword>
<dbReference type="GO" id="GO:0004930">
    <property type="term" value="F:G protein-coupled receptor activity"/>
    <property type="evidence" value="ECO:0007669"/>
    <property type="project" value="UniProtKB-KW"/>
</dbReference>
<dbReference type="CDD" id="cd00637">
    <property type="entry name" value="7tm_classA_rhodopsin-like"/>
    <property type="match status" value="1"/>
</dbReference>
<evidence type="ECO:0000256" key="5">
    <source>
        <dbReference type="ARBA" id="ARBA00023040"/>
    </source>
</evidence>
<keyword evidence="5 9" id="KW-0297">G-protein coupled receptor</keyword>
<reference evidence="13" key="1">
    <citation type="submission" date="2017-01" db="EMBL/GenBank/DDBJ databases">
        <title>Comparative genomics of anhydrobiosis in the tardigrade Hypsibius dujardini.</title>
        <authorList>
            <person name="Yoshida Y."/>
            <person name="Koutsovoulos G."/>
            <person name="Laetsch D."/>
            <person name="Stevens L."/>
            <person name="Kumar S."/>
            <person name="Horikawa D."/>
            <person name="Ishino K."/>
            <person name="Komine S."/>
            <person name="Tomita M."/>
            <person name="Blaxter M."/>
            <person name="Arakawa K."/>
        </authorList>
    </citation>
    <scope>NUCLEOTIDE SEQUENCE [LARGE SCALE GENOMIC DNA]</scope>
    <source>
        <strain evidence="13">Z151</strain>
    </source>
</reference>
<feature type="transmembrane region" description="Helical" evidence="10">
    <location>
        <begin position="298"/>
        <end position="318"/>
    </location>
</feature>
<accession>A0A9X6NNM4</accession>
<evidence type="ECO:0000256" key="7">
    <source>
        <dbReference type="ARBA" id="ARBA00023170"/>
    </source>
</evidence>
<sequence>MNESCLGFQPLVGHSSTNSSEIEANTTGCISSNGTDGLVRPALYLRSHHPLEGFVFAILTVGAIFGTVGNILVLLTILLVRSLRTVGNFFIFNLALADALISIIIDPFHAAGSLAGEKLFLNQLYDPNMLCDMIGAVCGPTCLSSLWNMCAISLNRYILICHPHLYHKIFTRQFTIAICIGIWIGCALAHAPNYFGWGRTTFNTDMYLCGLDVVAYPSYAIFYMTLGAFVPLVGVLFGYLKIFLKVRAVKQKVQSHNPHGILAVPGPFNAVGSPEIREKVPPGRSGIVQDDIRLIKTLFLAFFIFYVSWLPIVILYVLTFPPNIPKWVVVVAVCMAHGNSAANPILYGMCNEKIRDGYRRVLHCRTSRSRNGVIAKDFIDAIDTDAEVTEATDEELELSFTPTPIPVESATLRTLLRTRKMHQHMTIGTTGGEGLKCCSNSLHSALTLQQICSSMKPPQQSGVPFF</sequence>
<keyword evidence="7 9" id="KW-0675">Receptor</keyword>
<keyword evidence="13" id="KW-1185">Reference proteome</keyword>
<dbReference type="PRINTS" id="PR00237">
    <property type="entry name" value="GPCRRHODOPSN"/>
</dbReference>
<keyword evidence="8 9" id="KW-0807">Transducer</keyword>
<evidence type="ECO:0000256" key="2">
    <source>
        <dbReference type="ARBA" id="ARBA00022475"/>
    </source>
</evidence>
<dbReference type="PROSITE" id="PS50262">
    <property type="entry name" value="G_PROTEIN_RECEP_F1_2"/>
    <property type="match status" value="1"/>
</dbReference>
<feature type="transmembrane region" description="Helical" evidence="10">
    <location>
        <begin position="216"/>
        <end position="240"/>
    </location>
</feature>
<dbReference type="SUPFAM" id="SSF81321">
    <property type="entry name" value="Family A G protein-coupled receptor-like"/>
    <property type="match status" value="1"/>
</dbReference>
<dbReference type="Pfam" id="PF00001">
    <property type="entry name" value="7tm_1"/>
    <property type="match status" value="1"/>
</dbReference>
<evidence type="ECO:0000256" key="8">
    <source>
        <dbReference type="ARBA" id="ARBA00023224"/>
    </source>
</evidence>
<name>A0A9X6NNM4_HYPEX</name>
<dbReference type="PANTHER" id="PTHR24228">
    <property type="entry name" value="B2 BRADYKININ RECEPTOR/ANGIOTENSIN II RECEPTOR"/>
    <property type="match status" value="1"/>
</dbReference>
<dbReference type="GO" id="GO:0005886">
    <property type="term" value="C:plasma membrane"/>
    <property type="evidence" value="ECO:0007669"/>
    <property type="project" value="UniProtKB-SubCell"/>
</dbReference>
<feature type="transmembrane region" description="Helical" evidence="10">
    <location>
        <begin position="86"/>
        <end position="105"/>
    </location>
</feature>
<dbReference type="EMBL" id="MTYJ01000298">
    <property type="protein sequence ID" value="OWA53019.1"/>
    <property type="molecule type" value="Genomic_DNA"/>
</dbReference>
<evidence type="ECO:0000256" key="6">
    <source>
        <dbReference type="ARBA" id="ARBA00023136"/>
    </source>
</evidence>
<feature type="transmembrane region" description="Helical" evidence="10">
    <location>
        <begin position="174"/>
        <end position="196"/>
    </location>
</feature>
<dbReference type="OrthoDB" id="10044919at2759"/>
<evidence type="ECO:0000256" key="1">
    <source>
        <dbReference type="ARBA" id="ARBA00004651"/>
    </source>
</evidence>
<evidence type="ECO:0000256" key="10">
    <source>
        <dbReference type="SAM" id="Phobius"/>
    </source>
</evidence>
<organism evidence="12 13">
    <name type="scientific">Hypsibius exemplaris</name>
    <name type="common">Freshwater tardigrade</name>
    <dbReference type="NCBI Taxonomy" id="2072580"/>
    <lineage>
        <taxon>Eukaryota</taxon>
        <taxon>Metazoa</taxon>
        <taxon>Ecdysozoa</taxon>
        <taxon>Tardigrada</taxon>
        <taxon>Eutardigrada</taxon>
        <taxon>Parachela</taxon>
        <taxon>Hypsibioidea</taxon>
        <taxon>Hypsibiidae</taxon>
        <taxon>Hypsibius</taxon>
    </lineage>
</organism>
<protein>
    <submittedName>
        <fullName evidence="12">Melatonin-related receptor</fullName>
    </submittedName>
</protein>
<evidence type="ECO:0000259" key="11">
    <source>
        <dbReference type="PROSITE" id="PS50262"/>
    </source>
</evidence>
<dbReference type="InterPro" id="IPR017452">
    <property type="entry name" value="GPCR_Rhodpsn_7TM"/>
</dbReference>
<dbReference type="PANTHER" id="PTHR24228:SF75">
    <property type="entry name" value="G-PROTEIN COUPLED RECEPTORS FAMILY 1 PROFILE DOMAIN-CONTAINING PROTEIN"/>
    <property type="match status" value="1"/>
</dbReference>
<dbReference type="Proteomes" id="UP000192578">
    <property type="component" value="Unassembled WGS sequence"/>
</dbReference>
<feature type="transmembrane region" description="Helical" evidence="10">
    <location>
        <begin position="324"/>
        <end position="350"/>
    </location>
</feature>
<feature type="transmembrane region" description="Helical" evidence="10">
    <location>
        <begin position="133"/>
        <end position="154"/>
    </location>
</feature>
<dbReference type="Gene3D" id="1.20.1070.10">
    <property type="entry name" value="Rhodopsin 7-helix transmembrane proteins"/>
    <property type="match status" value="1"/>
</dbReference>
<comment type="similarity">
    <text evidence="9">Belongs to the G-protein coupled receptor 1 family.</text>
</comment>